<sequence>MSTNETFKTFNDMTTKGMDRMTSLGELNVSIFEKLASRQMDALNLYMDHSMRLMTLATESKGYNEFFKGQVEATKALTERMMDESKATMQVLGETREEYRTWLEKNMAEIGADVRKGVAAS</sequence>
<dbReference type="AlphaFoldDB" id="A0A4R4ACQ3"/>
<dbReference type="InterPro" id="IPR018968">
    <property type="entry name" value="Phasin"/>
</dbReference>
<proteinExistence type="predicted"/>
<evidence type="ECO:0000313" key="3">
    <source>
        <dbReference type="Proteomes" id="UP000295247"/>
    </source>
</evidence>
<name>A0A4R4ACQ3_MARGR</name>
<gene>
    <name evidence="2" type="ORF">EDC29_1039</name>
</gene>
<dbReference type="EMBL" id="SMDC01000003">
    <property type="protein sequence ID" value="TCW36817.1"/>
    <property type="molecule type" value="Genomic_DNA"/>
</dbReference>
<evidence type="ECO:0000259" key="1">
    <source>
        <dbReference type="Pfam" id="PF09361"/>
    </source>
</evidence>
<accession>A0A4R4ACQ3</accession>
<reference evidence="2 3" key="1">
    <citation type="submission" date="2019-03" db="EMBL/GenBank/DDBJ databases">
        <title>Genomic Encyclopedia of Type Strains, Phase IV (KMG-IV): sequencing the most valuable type-strain genomes for metagenomic binning, comparative biology and taxonomic classification.</title>
        <authorList>
            <person name="Goeker M."/>
        </authorList>
    </citation>
    <scope>NUCLEOTIDE SEQUENCE [LARGE SCALE GENOMIC DNA]</scope>
    <source>
        <strain evidence="2 3">DSM 203</strain>
    </source>
</reference>
<organism evidence="2 3">
    <name type="scientific">Marichromatium gracile</name>
    <name type="common">Chromatium gracile</name>
    <dbReference type="NCBI Taxonomy" id="1048"/>
    <lineage>
        <taxon>Bacteria</taxon>
        <taxon>Pseudomonadati</taxon>
        <taxon>Pseudomonadota</taxon>
        <taxon>Gammaproteobacteria</taxon>
        <taxon>Chromatiales</taxon>
        <taxon>Chromatiaceae</taxon>
        <taxon>Marichromatium</taxon>
    </lineage>
</organism>
<comment type="caution">
    <text evidence="2">The sequence shown here is derived from an EMBL/GenBank/DDBJ whole genome shotgun (WGS) entry which is preliminary data.</text>
</comment>
<protein>
    <submittedName>
        <fullName evidence="2">Phasin family protein</fullName>
    </submittedName>
</protein>
<evidence type="ECO:0000313" key="2">
    <source>
        <dbReference type="EMBL" id="TCW36817.1"/>
    </source>
</evidence>
<feature type="domain" description="Phasin" evidence="1">
    <location>
        <begin position="9"/>
        <end position="107"/>
    </location>
</feature>
<dbReference type="RefSeq" id="WP_123139588.1">
    <property type="nucleotide sequence ID" value="NZ_NRRH01000014.1"/>
</dbReference>
<dbReference type="Proteomes" id="UP000295247">
    <property type="component" value="Unassembled WGS sequence"/>
</dbReference>
<dbReference type="Pfam" id="PF09361">
    <property type="entry name" value="Phasin_2"/>
    <property type="match status" value="1"/>
</dbReference>